<keyword evidence="5" id="KW-0863">Zinc-finger</keyword>
<keyword evidence="4" id="KW-0677">Repeat</keyword>
<dbReference type="CDD" id="cd16630">
    <property type="entry name" value="RING-HC_RBR_RNF216"/>
    <property type="match status" value="1"/>
</dbReference>
<dbReference type="InterPro" id="IPR051628">
    <property type="entry name" value="LUBAC_E3_Ligases"/>
</dbReference>
<dbReference type="InterPro" id="IPR044066">
    <property type="entry name" value="TRIAD_supradom"/>
</dbReference>
<dbReference type="GO" id="GO:0008270">
    <property type="term" value="F:zinc ion binding"/>
    <property type="evidence" value="ECO:0007669"/>
    <property type="project" value="UniProtKB-KW"/>
</dbReference>
<dbReference type="Pfam" id="PF26200">
    <property type="entry name" value="Rcat_RNF216"/>
    <property type="match status" value="1"/>
</dbReference>
<proteinExistence type="predicted"/>
<dbReference type="GO" id="GO:0016740">
    <property type="term" value="F:transferase activity"/>
    <property type="evidence" value="ECO:0007669"/>
    <property type="project" value="UniProtKB-KW"/>
</dbReference>
<dbReference type="Gene3D" id="3.30.40.10">
    <property type="entry name" value="Zinc/RING finger domain, C3HC4 (zinc finger)"/>
    <property type="match status" value="1"/>
</dbReference>
<feature type="compositionally biased region" description="Low complexity" evidence="8">
    <location>
        <begin position="716"/>
        <end position="749"/>
    </location>
</feature>
<feature type="region of interest" description="Disordered" evidence="8">
    <location>
        <begin position="715"/>
        <end position="749"/>
    </location>
</feature>
<dbReference type="Proteomes" id="UP000799778">
    <property type="component" value="Unassembled WGS sequence"/>
</dbReference>
<dbReference type="Gene3D" id="1.20.120.1750">
    <property type="match status" value="1"/>
</dbReference>
<feature type="region of interest" description="Disordered" evidence="8">
    <location>
        <begin position="637"/>
        <end position="657"/>
    </location>
</feature>
<name>A0A6A5Y1E7_9PLEO</name>
<feature type="region of interest" description="Disordered" evidence="8">
    <location>
        <begin position="579"/>
        <end position="606"/>
    </location>
</feature>
<evidence type="ECO:0000313" key="10">
    <source>
        <dbReference type="EMBL" id="KAF2018741.1"/>
    </source>
</evidence>
<dbReference type="EMBL" id="ML978067">
    <property type="protein sequence ID" value="KAF2018741.1"/>
    <property type="molecule type" value="Genomic_DNA"/>
</dbReference>
<dbReference type="AlphaFoldDB" id="A0A6A5Y1E7"/>
<evidence type="ECO:0000256" key="1">
    <source>
        <dbReference type="ARBA" id="ARBA00004906"/>
    </source>
</evidence>
<gene>
    <name evidence="10" type="ORF">BU24DRAFT_104098</name>
</gene>
<reference evidence="10" key="1">
    <citation type="journal article" date="2020" name="Stud. Mycol.">
        <title>101 Dothideomycetes genomes: a test case for predicting lifestyles and emergence of pathogens.</title>
        <authorList>
            <person name="Haridas S."/>
            <person name="Albert R."/>
            <person name="Binder M."/>
            <person name="Bloem J."/>
            <person name="Labutti K."/>
            <person name="Salamov A."/>
            <person name="Andreopoulos B."/>
            <person name="Baker S."/>
            <person name="Barry K."/>
            <person name="Bills G."/>
            <person name="Bluhm B."/>
            <person name="Cannon C."/>
            <person name="Castanera R."/>
            <person name="Culley D."/>
            <person name="Daum C."/>
            <person name="Ezra D."/>
            <person name="Gonzalez J."/>
            <person name="Henrissat B."/>
            <person name="Kuo A."/>
            <person name="Liang C."/>
            <person name="Lipzen A."/>
            <person name="Lutzoni F."/>
            <person name="Magnuson J."/>
            <person name="Mondo S."/>
            <person name="Nolan M."/>
            <person name="Ohm R."/>
            <person name="Pangilinan J."/>
            <person name="Park H.-J."/>
            <person name="Ramirez L."/>
            <person name="Alfaro M."/>
            <person name="Sun H."/>
            <person name="Tritt A."/>
            <person name="Yoshinaga Y."/>
            <person name="Zwiers L.-H."/>
            <person name="Turgeon B."/>
            <person name="Goodwin S."/>
            <person name="Spatafora J."/>
            <person name="Crous P."/>
            <person name="Grigoriev I."/>
        </authorList>
    </citation>
    <scope>NUCLEOTIDE SEQUENCE</scope>
    <source>
        <strain evidence="10">CBS 175.79</strain>
    </source>
</reference>
<dbReference type="CDD" id="cd20339">
    <property type="entry name" value="BRcat_RBR_RNF216"/>
    <property type="match status" value="1"/>
</dbReference>
<dbReference type="PANTHER" id="PTHR22770">
    <property type="entry name" value="UBIQUITIN CONJUGATING ENZYME 7 INTERACTING PROTEIN-RELATED"/>
    <property type="match status" value="1"/>
</dbReference>
<dbReference type="InterPro" id="IPR013083">
    <property type="entry name" value="Znf_RING/FYVE/PHD"/>
</dbReference>
<dbReference type="InterPro" id="IPR047545">
    <property type="entry name" value="BRcat_RBR_RNF216"/>
</dbReference>
<keyword evidence="6" id="KW-0833">Ubl conjugation pathway</keyword>
<comment type="pathway">
    <text evidence="1">Protein modification; protein ubiquitination.</text>
</comment>
<organism evidence="10 11">
    <name type="scientific">Aaosphaeria arxii CBS 175.79</name>
    <dbReference type="NCBI Taxonomy" id="1450172"/>
    <lineage>
        <taxon>Eukaryota</taxon>
        <taxon>Fungi</taxon>
        <taxon>Dikarya</taxon>
        <taxon>Ascomycota</taxon>
        <taxon>Pezizomycotina</taxon>
        <taxon>Dothideomycetes</taxon>
        <taxon>Pleosporomycetidae</taxon>
        <taxon>Pleosporales</taxon>
        <taxon>Pleosporales incertae sedis</taxon>
        <taxon>Aaosphaeria</taxon>
    </lineage>
</organism>
<feature type="domain" description="RING-type" evidence="9">
    <location>
        <begin position="280"/>
        <end position="496"/>
    </location>
</feature>
<dbReference type="OrthoDB" id="10009520at2759"/>
<keyword evidence="11" id="KW-1185">Reference proteome</keyword>
<dbReference type="GeneID" id="54278126"/>
<keyword evidence="7" id="KW-0862">Zinc</keyword>
<dbReference type="InterPro" id="IPR047546">
    <property type="entry name" value="Rcat_RBR_RNF216"/>
</dbReference>
<keyword evidence="3" id="KW-0479">Metal-binding</keyword>
<evidence type="ECO:0000256" key="8">
    <source>
        <dbReference type="SAM" id="MobiDB-lite"/>
    </source>
</evidence>
<dbReference type="SUPFAM" id="SSF57850">
    <property type="entry name" value="RING/U-box"/>
    <property type="match status" value="1"/>
</dbReference>
<evidence type="ECO:0000256" key="4">
    <source>
        <dbReference type="ARBA" id="ARBA00022737"/>
    </source>
</evidence>
<feature type="region of interest" description="Disordered" evidence="8">
    <location>
        <begin position="125"/>
        <end position="154"/>
    </location>
</feature>
<evidence type="ECO:0000256" key="5">
    <source>
        <dbReference type="ARBA" id="ARBA00022771"/>
    </source>
</evidence>
<evidence type="ECO:0000313" key="11">
    <source>
        <dbReference type="Proteomes" id="UP000799778"/>
    </source>
</evidence>
<sequence length="749" mass="85176">MWSAAYRDVVELLSEEEGINTPRRKPKRYRPDSAITIDSGSELEDIAFKNDTPLRGSPPSQRPSQAAVSEIGDMRPSMCLQKIVEIFPDISKKYALELIDRHGVGRSLSQVAMENLLSRIIEGGKYPKEEEESHSNDKKRKRASSNDSDTEGSIESIKSPYKYFDALDLLKDEFPAVPALHIEKTWQAMRSLSATFATLSAQLRDINSPSCAFRKLKKARQSRGYERKLRERGGPVTLKVIDEFDSARKRARKEESKLLRIRQLEEAEERNLSMARQRGEVGECQCCFADFPFNRMTCCNGDTIHFFCRDCTKRYVESEIGSMRCTIVCFADTNCGGTFRRQYLLDSLSQSTFERLEHLQQQADLAAANLDFLEECPFCDFKMECLPIEVDREFRCEAPKCRKVSCRACQKETHVPMTCEEARKEEKLNLRHTIEEAKSQALIRKCNKCSNPFIKEYGCNKMTCGKCGNMQCYVCSKNVAAYDHFGGEGCPLHDNIEERHEEDIRKAEDEAMRKIRAENPDITEEDLKILSSDRVLKAEAERKQQAQARHDNFRFHMDGNQLRAREALFLGGPVAGAPAPVAARPAAARPPPPPPPPPPHPYPAVQNGQIPHYVPVWPAWPLPHMVQPVAMDPQGIPIPQPPQPQAHHLHPTGAPLYPNAPPRYLPGFPMDDNYAVAYAAMYGDGLVRLDDVVPQGYQDGAYQPGYQQNVAPIQVPQQNHNPPQQPQQMHQQMHQQQQQQPRWQPRWQR</sequence>
<evidence type="ECO:0000256" key="6">
    <source>
        <dbReference type="ARBA" id="ARBA00022786"/>
    </source>
</evidence>
<dbReference type="CDD" id="cd20353">
    <property type="entry name" value="Rcat_RBR_RNF216"/>
    <property type="match status" value="1"/>
</dbReference>
<feature type="compositionally biased region" description="Basic and acidic residues" evidence="8">
    <location>
        <begin position="125"/>
        <end position="136"/>
    </location>
</feature>
<keyword evidence="2" id="KW-0808">Transferase</keyword>
<evidence type="ECO:0000259" key="9">
    <source>
        <dbReference type="PROSITE" id="PS51873"/>
    </source>
</evidence>
<feature type="compositionally biased region" description="Pro residues" evidence="8">
    <location>
        <begin position="588"/>
        <end position="602"/>
    </location>
</feature>
<dbReference type="RefSeq" id="XP_033387080.1">
    <property type="nucleotide sequence ID" value="XM_033520729.1"/>
</dbReference>
<evidence type="ECO:0000256" key="2">
    <source>
        <dbReference type="ARBA" id="ARBA00022679"/>
    </source>
</evidence>
<evidence type="ECO:0000256" key="7">
    <source>
        <dbReference type="ARBA" id="ARBA00022833"/>
    </source>
</evidence>
<evidence type="ECO:0000256" key="3">
    <source>
        <dbReference type="ARBA" id="ARBA00022723"/>
    </source>
</evidence>
<feature type="region of interest" description="Disordered" evidence="8">
    <location>
        <begin position="17"/>
        <end position="69"/>
    </location>
</feature>
<dbReference type="InterPro" id="IPR047544">
    <property type="entry name" value="RING-HC_RBR_RNF216"/>
</dbReference>
<dbReference type="PROSITE" id="PS51873">
    <property type="entry name" value="TRIAD"/>
    <property type="match status" value="1"/>
</dbReference>
<feature type="compositionally biased region" description="Polar residues" evidence="8">
    <location>
        <begin position="58"/>
        <end position="67"/>
    </location>
</feature>
<dbReference type="PANTHER" id="PTHR22770:SF47">
    <property type="entry name" value="E3 UBIQUITIN-PROTEIN LIGASE RNF216"/>
    <property type="match status" value="1"/>
</dbReference>
<accession>A0A6A5Y1E7</accession>
<protein>
    <recommendedName>
        <fullName evidence="9">RING-type domain-containing protein</fullName>
    </recommendedName>
</protein>